<dbReference type="PANTHER" id="PTHR11113">
    <property type="entry name" value="N-ACETYLGLUCOSAMINE-6-PHOSPHATE DEACETYLASE"/>
    <property type="match status" value="1"/>
</dbReference>
<organism evidence="4 5">
    <name type="scientific">Arcanobacterium haemolyticum (strain ATCC 9345 / DSM 20595 / CCM 5947 / CCUG 17215 / LMG 16163 / NBRC 15585 / NCTC 8452 / 11018)</name>
    <dbReference type="NCBI Taxonomy" id="644284"/>
    <lineage>
        <taxon>Bacteria</taxon>
        <taxon>Bacillati</taxon>
        <taxon>Actinomycetota</taxon>
        <taxon>Actinomycetes</taxon>
        <taxon>Actinomycetales</taxon>
        <taxon>Actinomycetaceae</taxon>
        <taxon>Arcanobacterium</taxon>
    </lineage>
</organism>
<dbReference type="KEGG" id="ahe:Arch_0333"/>
<name>D7BME1_ARCHD</name>
<proteinExistence type="inferred from homology"/>
<feature type="domain" description="Amidohydrolase-related" evidence="3">
    <location>
        <begin position="42"/>
        <end position="374"/>
    </location>
</feature>
<dbReference type="Gene3D" id="3.20.20.140">
    <property type="entry name" value="Metal-dependent hydrolases"/>
    <property type="match status" value="1"/>
</dbReference>
<gene>
    <name evidence="4" type="ordered locus">Arch_0333</name>
</gene>
<dbReference type="SUPFAM" id="SSF51556">
    <property type="entry name" value="Metallo-dependent hydrolases"/>
    <property type="match status" value="1"/>
</dbReference>
<dbReference type="AlphaFoldDB" id="D7BME1"/>
<dbReference type="InterPro" id="IPR032466">
    <property type="entry name" value="Metal_Hydrolase"/>
</dbReference>
<dbReference type="PANTHER" id="PTHR11113:SF14">
    <property type="entry name" value="N-ACETYLGLUCOSAMINE-6-PHOSPHATE DEACETYLASE"/>
    <property type="match status" value="1"/>
</dbReference>
<accession>D7BME1</accession>
<dbReference type="InterPro" id="IPR006680">
    <property type="entry name" value="Amidohydro-rel"/>
</dbReference>
<dbReference type="STRING" id="644284.Arch_0333"/>
<keyword evidence="5" id="KW-1185">Reference proteome</keyword>
<dbReference type="EMBL" id="CP002045">
    <property type="protein sequence ID" value="ADH92090.1"/>
    <property type="molecule type" value="Genomic_DNA"/>
</dbReference>
<reference evidence="4 5" key="1">
    <citation type="journal article" date="2010" name="Stand. Genomic Sci.">
        <title>Complete genome sequence of Arcanobacterium haemolyticum type strain (11018).</title>
        <authorList>
            <person name="Yasawong M."/>
            <person name="Teshima H."/>
            <person name="Lapidus A."/>
            <person name="Nolan M."/>
            <person name="Lucas S."/>
            <person name="Glavina Del Rio T."/>
            <person name="Tice H."/>
            <person name="Cheng J."/>
            <person name="Bruce D."/>
            <person name="Detter C."/>
            <person name="Tapia R."/>
            <person name="Han C."/>
            <person name="Goodwin L."/>
            <person name="Pitluck S."/>
            <person name="Liolios K."/>
            <person name="Ivanova N."/>
            <person name="Mavromatis K."/>
            <person name="Mikhailova N."/>
            <person name="Pati A."/>
            <person name="Chen A."/>
            <person name="Palaniappan K."/>
            <person name="Land M."/>
            <person name="Hauser L."/>
            <person name="Chang Y."/>
            <person name="Jeffries C."/>
            <person name="Rohde M."/>
            <person name="Sikorski J."/>
            <person name="Pukall R."/>
            <person name="Goker M."/>
            <person name="Woyke T."/>
            <person name="Bristow J."/>
            <person name="Eisen J."/>
            <person name="Markowitz V."/>
            <person name="Hugenholtz P."/>
            <person name="Kyrpides N."/>
            <person name="Klenk H."/>
        </authorList>
    </citation>
    <scope>NUCLEOTIDE SEQUENCE [LARGE SCALE GENOMIC DNA]</scope>
    <source>
        <strain evidence="5">ATCC 9345 / DSM 20595 / CCUG 17215 / LMG 16163 / NBRC 15585 / NCTC 8452 / 11018</strain>
    </source>
</reference>
<dbReference type="GO" id="GO:0008448">
    <property type="term" value="F:N-acetylglucosamine-6-phosphate deacetylase activity"/>
    <property type="evidence" value="ECO:0007669"/>
    <property type="project" value="UniProtKB-EC"/>
</dbReference>
<keyword evidence="2 4" id="KW-0378">Hydrolase</keyword>
<dbReference type="HOGENOM" id="CLU_032482_1_2_11"/>
<evidence type="ECO:0000259" key="3">
    <source>
        <dbReference type="Pfam" id="PF01979"/>
    </source>
</evidence>
<dbReference type="OrthoDB" id="9776488at2"/>
<evidence type="ECO:0000256" key="1">
    <source>
        <dbReference type="ARBA" id="ARBA00010716"/>
    </source>
</evidence>
<dbReference type="EC" id="3.5.1.25" evidence="4"/>
<dbReference type="RefSeq" id="WP_013169588.1">
    <property type="nucleotide sequence ID" value="NC_014218.1"/>
</dbReference>
<evidence type="ECO:0000256" key="2">
    <source>
        <dbReference type="ARBA" id="ARBA00022801"/>
    </source>
</evidence>
<comment type="similarity">
    <text evidence="1">Belongs to the metallo-dependent hydrolases superfamily. NagA family.</text>
</comment>
<sequence length="386" mass="39837">MSTYTGKVLNGFGELVGSGLEVDGSGVVVNILPVTETLPEGWITPGLIDIHNHGGGGASFPDDTTPEGTATAVEAHRCMGTTALVASTVSLIDPLPAIRNLVLACESGDLIGIHLEGPYISKHKCGAQNPAAIRNPDLDELRSWLEAGKGWIKTMTIAPEVENAYGAACMLLDHGALPSWGHTSGTSATARDLIERTTEYGRSIGIDVPQTATHLFNAMPTLAHREPGPVRELIKAATRGDAVVELVADTVHVNADLVGDVVAVIENSGQKAGVAWVTDAMAGAGMADGDYVLGSQAVTIEGGVARLTEGGAIAGGTSRLAEQIARMVGGGHTTMESAVRCCVAGPAHALGLDGSEAGVTLDFVVGQKANFVVFTEDLAMETFQRV</sequence>
<dbReference type="GO" id="GO:0006046">
    <property type="term" value="P:N-acetylglucosamine catabolic process"/>
    <property type="evidence" value="ECO:0007669"/>
    <property type="project" value="TreeGrafter"/>
</dbReference>
<evidence type="ECO:0000313" key="5">
    <source>
        <dbReference type="Proteomes" id="UP000000376"/>
    </source>
</evidence>
<dbReference type="Proteomes" id="UP000000376">
    <property type="component" value="Chromosome"/>
</dbReference>
<dbReference type="Pfam" id="PF01979">
    <property type="entry name" value="Amidohydro_1"/>
    <property type="match status" value="1"/>
</dbReference>
<dbReference type="eggNOG" id="COG1820">
    <property type="taxonomic scope" value="Bacteria"/>
</dbReference>
<protein>
    <submittedName>
        <fullName evidence="4">N-acetylglucosamine-6-phosphate deacetylase</fullName>
        <ecNumber evidence="4">3.5.1.25</ecNumber>
    </submittedName>
</protein>
<evidence type="ECO:0000313" key="4">
    <source>
        <dbReference type="EMBL" id="ADH92090.1"/>
    </source>
</evidence>